<dbReference type="EMBL" id="BPLR01019813">
    <property type="protein sequence ID" value="GIX72013.1"/>
    <property type="molecule type" value="Genomic_DNA"/>
</dbReference>
<comment type="caution">
    <text evidence="2">The sequence shown here is derived from an EMBL/GenBank/DDBJ whole genome shotgun (WGS) entry which is preliminary data.</text>
</comment>
<sequence>MILLLTHKPFGGIEDTTKTFEDSSSFFTPTSFDELDDKNKALIEPTTMIKKVVDPSSFNTPSEESNSRTKLLEDYPPITTPNSFEEFNGINKRLDDSSTSSTQSLLVE</sequence>
<evidence type="ECO:0000313" key="2">
    <source>
        <dbReference type="EMBL" id="GIX72013.1"/>
    </source>
</evidence>
<proteinExistence type="predicted"/>
<dbReference type="AlphaFoldDB" id="A0AAV4MI13"/>
<organism evidence="2 3">
    <name type="scientific">Caerostris extrusa</name>
    <name type="common">Bark spider</name>
    <name type="synonym">Caerostris bankana</name>
    <dbReference type="NCBI Taxonomy" id="172846"/>
    <lineage>
        <taxon>Eukaryota</taxon>
        <taxon>Metazoa</taxon>
        <taxon>Ecdysozoa</taxon>
        <taxon>Arthropoda</taxon>
        <taxon>Chelicerata</taxon>
        <taxon>Arachnida</taxon>
        <taxon>Araneae</taxon>
        <taxon>Araneomorphae</taxon>
        <taxon>Entelegynae</taxon>
        <taxon>Araneoidea</taxon>
        <taxon>Araneidae</taxon>
        <taxon>Caerostris</taxon>
    </lineage>
</organism>
<feature type="region of interest" description="Disordered" evidence="1">
    <location>
        <begin position="53"/>
        <end position="108"/>
    </location>
</feature>
<accession>A0AAV4MI13</accession>
<name>A0AAV4MI13_CAEEX</name>
<evidence type="ECO:0000256" key="1">
    <source>
        <dbReference type="SAM" id="MobiDB-lite"/>
    </source>
</evidence>
<evidence type="ECO:0000313" key="3">
    <source>
        <dbReference type="Proteomes" id="UP001054945"/>
    </source>
</evidence>
<feature type="compositionally biased region" description="Low complexity" evidence="1">
    <location>
        <begin position="97"/>
        <end position="108"/>
    </location>
</feature>
<gene>
    <name evidence="2" type="ORF">CEXT_21981</name>
</gene>
<dbReference type="Proteomes" id="UP001054945">
    <property type="component" value="Unassembled WGS sequence"/>
</dbReference>
<reference evidence="2 3" key="1">
    <citation type="submission" date="2021-06" db="EMBL/GenBank/DDBJ databases">
        <title>Caerostris extrusa draft genome.</title>
        <authorList>
            <person name="Kono N."/>
            <person name="Arakawa K."/>
        </authorList>
    </citation>
    <scope>NUCLEOTIDE SEQUENCE [LARGE SCALE GENOMIC DNA]</scope>
</reference>
<keyword evidence="3" id="KW-1185">Reference proteome</keyword>
<protein>
    <submittedName>
        <fullName evidence="2">Uncharacterized protein</fullName>
    </submittedName>
</protein>